<dbReference type="STRING" id="60175.A0A1V6UZA0"/>
<feature type="compositionally biased region" description="Basic and acidic residues" evidence="1">
    <location>
        <begin position="32"/>
        <end position="73"/>
    </location>
</feature>
<gene>
    <name evidence="2" type="ORF">PENNAL_c0684G07498</name>
</gene>
<evidence type="ECO:0000313" key="2">
    <source>
        <dbReference type="EMBL" id="OQE43755.1"/>
    </source>
</evidence>
<organism evidence="2 3">
    <name type="scientific">Penicillium nalgiovense</name>
    <dbReference type="NCBI Taxonomy" id="60175"/>
    <lineage>
        <taxon>Eukaryota</taxon>
        <taxon>Fungi</taxon>
        <taxon>Dikarya</taxon>
        <taxon>Ascomycota</taxon>
        <taxon>Pezizomycotina</taxon>
        <taxon>Eurotiomycetes</taxon>
        <taxon>Eurotiomycetidae</taxon>
        <taxon>Eurotiales</taxon>
        <taxon>Aspergillaceae</taxon>
        <taxon>Penicillium</taxon>
    </lineage>
</organism>
<accession>A0A1V6UZA0</accession>
<evidence type="ECO:0000313" key="3">
    <source>
        <dbReference type="Proteomes" id="UP000191691"/>
    </source>
</evidence>
<evidence type="ECO:0000256" key="1">
    <source>
        <dbReference type="SAM" id="MobiDB-lite"/>
    </source>
</evidence>
<proteinExistence type="predicted"/>
<comment type="caution">
    <text evidence="2">The sequence shown here is derived from an EMBL/GenBank/DDBJ whole genome shotgun (WGS) entry which is preliminary data.</text>
</comment>
<keyword evidence="3" id="KW-1185">Reference proteome</keyword>
<protein>
    <submittedName>
        <fullName evidence="2">Uncharacterized protein</fullName>
    </submittedName>
</protein>
<feature type="region of interest" description="Disordered" evidence="1">
    <location>
        <begin position="1"/>
        <end position="96"/>
    </location>
</feature>
<dbReference type="Proteomes" id="UP000191691">
    <property type="component" value="Unassembled WGS sequence"/>
</dbReference>
<dbReference type="AlphaFoldDB" id="A0A1V6UZA0"/>
<reference evidence="3" key="1">
    <citation type="journal article" date="2017" name="Nat. Microbiol.">
        <title>Global analysis of biosynthetic gene clusters reveals vast potential of secondary metabolite production in Penicillium species.</title>
        <authorList>
            <person name="Nielsen J.C."/>
            <person name="Grijseels S."/>
            <person name="Prigent S."/>
            <person name="Ji B."/>
            <person name="Dainat J."/>
            <person name="Nielsen K.F."/>
            <person name="Frisvad J.C."/>
            <person name="Workman M."/>
            <person name="Nielsen J."/>
        </authorList>
    </citation>
    <scope>NUCLEOTIDE SEQUENCE [LARGE SCALE GENOMIC DNA]</scope>
    <source>
        <strain evidence="3">IBT 13039</strain>
    </source>
</reference>
<dbReference type="EMBL" id="MOOB01000684">
    <property type="protein sequence ID" value="OQE43755.1"/>
    <property type="molecule type" value="Genomic_DNA"/>
</dbReference>
<name>A0A1V6UZA0_PENNA</name>
<feature type="non-terminal residue" evidence="2">
    <location>
        <position position="150"/>
    </location>
</feature>
<sequence length="150" mass="15815">MSDQPRGRGGRGRGPRGGVFVDRGGRGGRGRGRGDLQDHPFRPSDRGGRGDFRGGHGDGRGGGDYRGRGDFRGRGRGGGPQGPRIFNEGKPITPPDATVVKTEDAVAKALVASRQKIAKNAAQAYPDRPGYGTLGRPVTLYANYLPFTSV</sequence>